<dbReference type="Pfam" id="PF04634">
    <property type="entry name" value="YezG-like"/>
    <property type="match status" value="1"/>
</dbReference>
<dbReference type="Gene3D" id="3.30.500.20">
    <property type="entry name" value="BH3703-like domains"/>
    <property type="match status" value="1"/>
</dbReference>
<dbReference type="EMBL" id="VWSE01000010">
    <property type="protein sequence ID" value="KAB0285370.1"/>
    <property type="molecule type" value="Genomic_DNA"/>
</dbReference>
<sequence>MDSKKSTNLLNDIGHIVTSEITLNWTELFIEAEIDAELADLCAWYLDENGEEHYPNITRELVNCFVELRRHSKDNEKGAWTKCFYNLKSNGKYVIDFSYGEPRWS</sequence>
<evidence type="ECO:0000313" key="1">
    <source>
        <dbReference type="EMBL" id="KAB0285370.1"/>
    </source>
</evidence>
<reference evidence="1 2" key="1">
    <citation type="submission" date="2019-09" db="EMBL/GenBank/DDBJ databases">
        <title>Whole genome sequence of Vibrio fortis.</title>
        <authorList>
            <person name="Das S.K."/>
        </authorList>
    </citation>
    <scope>NUCLEOTIDE SEQUENCE [LARGE SCALE GENOMIC DNA]</scope>
    <source>
        <strain evidence="1 2">AN60</strain>
    </source>
</reference>
<dbReference type="RefSeq" id="WP_150873080.1">
    <property type="nucleotide sequence ID" value="NZ_VWSE01000010.1"/>
</dbReference>
<dbReference type="InterPro" id="IPR006728">
    <property type="entry name" value="YezG-like"/>
</dbReference>
<gene>
    <name evidence="1" type="ORF">F2P58_22900</name>
</gene>
<accession>A0A5N3QTY9</accession>
<evidence type="ECO:0000313" key="2">
    <source>
        <dbReference type="Proteomes" id="UP000326789"/>
    </source>
</evidence>
<protein>
    <submittedName>
        <fullName evidence="1">DUF600 family protein</fullName>
    </submittedName>
</protein>
<dbReference type="Proteomes" id="UP000326789">
    <property type="component" value="Unassembled WGS sequence"/>
</dbReference>
<organism evidence="1 2">
    <name type="scientific">Vibrio fortis</name>
    <dbReference type="NCBI Taxonomy" id="212667"/>
    <lineage>
        <taxon>Bacteria</taxon>
        <taxon>Pseudomonadati</taxon>
        <taxon>Pseudomonadota</taxon>
        <taxon>Gammaproteobacteria</taxon>
        <taxon>Vibrionales</taxon>
        <taxon>Vibrionaceae</taxon>
        <taxon>Vibrio</taxon>
    </lineage>
</organism>
<dbReference type="AlphaFoldDB" id="A0A5N3QTY9"/>
<dbReference type="SUPFAM" id="SSF160424">
    <property type="entry name" value="BH3703-like"/>
    <property type="match status" value="1"/>
</dbReference>
<proteinExistence type="predicted"/>
<comment type="caution">
    <text evidence="1">The sequence shown here is derived from an EMBL/GenBank/DDBJ whole genome shotgun (WGS) entry which is preliminary data.</text>
</comment>
<dbReference type="InterPro" id="IPR036170">
    <property type="entry name" value="YezG-like_sf"/>
</dbReference>
<name>A0A5N3QTY9_9VIBR</name>